<keyword evidence="1" id="KW-0812">Transmembrane</keyword>
<dbReference type="EMBL" id="BMFJ01000001">
    <property type="protein sequence ID" value="GGE31317.1"/>
    <property type="molecule type" value="Genomic_DNA"/>
</dbReference>
<name>A0A917EG43_9RHOB</name>
<gene>
    <name evidence="2" type="ORF">GCM10011360_19070</name>
</gene>
<evidence type="ECO:0000313" key="3">
    <source>
        <dbReference type="Proteomes" id="UP000612855"/>
    </source>
</evidence>
<keyword evidence="3" id="KW-1185">Reference proteome</keyword>
<evidence type="ECO:0000313" key="2">
    <source>
        <dbReference type="EMBL" id="GGE31317.1"/>
    </source>
</evidence>
<reference evidence="3" key="1">
    <citation type="journal article" date="2019" name="Int. J. Syst. Evol. Microbiol.">
        <title>The Global Catalogue of Microorganisms (GCM) 10K type strain sequencing project: providing services to taxonomists for standard genome sequencing and annotation.</title>
        <authorList>
            <consortium name="The Broad Institute Genomics Platform"/>
            <consortium name="The Broad Institute Genome Sequencing Center for Infectious Disease"/>
            <person name="Wu L."/>
            <person name="Ma J."/>
        </authorList>
    </citation>
    <scope>NUCLEOTIDE SEQUENCE [LARGE SCALE GENOMIC DNA]</scope>
    <source>
        <strain evidence="3">CGMCC 1.12664</strain>
    </source>
</reference>
<accession>A0A917EG43</accession>
<proteinExistence type="predicted"/>
<keyword evidence="1" id="KW-1133">Transmembrane helix</keyword>
<dbReference type="AlphaFoldDB" id="A0A917EG43"/>
<dbReference type="RefSeq" id="WP_188477448.1">
    <property type="nucleotide sequence ID" value="NZ_BMFJ01000001.1"/>
</dbReference>
<feature type="transmembrane region" description="Helical" evidence="1">
    <location>
        <begin position="30"/>
        <end position="49"/>
    </location>
</feature>
<sequence>MPIASWIAVSISGVIPAAMMVERRMGFRGVVSPLILTAGVVTAGLIGIFG</sequence>
<evidence type="ECO:0000256" key="1">
    <source>
        <dbReference type="SAM" id="Phobius"/>
    </source>
</evidence>
<dbReference type="Proteomes" id="UP000612855">
    <property type="component" value="Unassembled WGS sequence"/>
</dbReference>
<organism evidence="2 3">
    <name type="scientific">Primorskyibacter flagellatus</name>
    <dbReference type="NCBI Taxonomy" id="1387277"/>
    <lineage>
        <taxon>Bacteria</taxon>
        <taxon>Pseudomonadati</taxon>
        <taxon>Pseudomonadota</taxon>
        <taxon>Alphaproteobacteria</taxon>
        <taxon>Rhodobacterales</taxon>
        <taxon>Roseobacteraceae</taxon>
        <taxon>Primorskyibacter</taxon>
    </lineage>
</organism>
<protein>
    <submittedName>
        <fullName evidence="2">Uncharacterized protein</fullName>
    </submittedName>
</protein>
<keyword evidence="1" id="KW-0472">Membrane</keyword>
<comment type="caution">
    <text evidence="2">The sequence shown here is derived from an EMBL/GenBank/DDBJ whole genome shotgun (WGS) entry which is preliminary data.</text>
</comment>